<protein>
    <recommendedName>
        <fullName evidence="4">EamA-like transporter family protein</fullName>
    </recommendedName>
</protein>
<organism evidence="2 3">
    <name type="scientific">Neptunomonas antarctica</name>
    <dbReference type="NCBI Taxonomy" id="619304"/>
    <lineage>
        <taxon>Bacteria</taxon>
        <taxon>Pseudomonadati</taxon>
        <taxon>Pseudomonadota</taxon>
        <taxon>Gammaproteobacteria</taxon>
        <taxon>Oceanospirillales</taxon>
        <taxon>Oceanospirillaceae</taxon>
        <taxon>Neptunomonas</taxon>
    </lineage>
</organism>
<name>A0A1N7L2K6_9GAMM</name>
<gene>
    <name evidence="2" type="ORF">SAMN05421760_103179</name>
</gene>
<reference evidence="3" key="1">
    <citation type="submission" date="2017-01" db="EMBL/GenBank/DDBJ databases">
        <authorList>
            <person name="Varghese N."/>
            <person name="Submissions S."/>
        </authorList>
    </citation>
    <scope>NUCLEOTIDE SEQUENCE [LARGE SCALE GENOMIC DNA]</scope>
    <source>
        <strain evidence="3">DSM 22306</strain>
    </source>
</reference>
<sequence length="129" mass="14597">MKPLDGSCWLSVVMAYTPPQISEGVKNDAVGFCNVLWAFSFSLIGEFLAGQVDSYFAVLSRMLLGGLVFLPFTLWRAVRTELKVGVTVVGALQFGTTYLCLYRTFAIQLFIFIWKNCDNEIYLINYRNL</sequence>
<feature type="transmembrane region" description="Helical" evidence="1">
    <location>
        <begin position="56"/>
        <end position="78"/>
    </location>
</feature>
<keyword evidence="1" id="KW-0472">Membrane</keyword>
<feature type="transmembrane region" description="Helical" evidence="1">
    <location>
        <begin position="84"/>
        <end position="105"/>
    </location>
</feature>
<keyword evidence="1" id="KW-0812">Transmembrane</keyword>
<dbReference type="Proteomes" id="UP000185999">
    <property type="component" value="Unassembled WGS sequence"/>
</dbReference>
<keyword evidence="1" id="KW-1133">Transmembrane helix</keyword>
<dbReference type="EMBL" id="FTOE01000003">
    <property type="protein sequence ID" value="SIS68095.1"/>
    <property type="molecule type" value="Genomic_DNA"/>
</dbReference>
<evidence type="ECO:0000256" key="1">
    <source>
        <dbReference type="SAM" id="Phobius"/>
    </source>
</evidence>
<accession>A0A1N7L2K6</accession>
<proteinExistence type="predicted"/>
<evidence type="ECO:0008006" key="4">
    <source>
        <dbReference type="Google" id="ProtNLM"/>
    </source>
</evidence>
<evidence type="ECO:0000313" key="3">
    <source>
        <dbReference type="Proteomes" id="UP000185999"/>
    </source>
</evidence>
<dbReference type="AlphaFoldDB" id="A0A1N7L2K6"/>
<feature type="transmembrane region" description="Helical" evidence="1">
    <location>
        <begin position="29"/>
        <end position="49"/>
    </location>
</feature>
<evidence type="ECO:0000313" key="2">
    <source>
        <dbReference type="EMBL" id="SIS68095.1"/>
    </source>
</evidence>
<keyword evidence="3" id="KW-1185">Reference proteome</keyword>